<name>A0ABQ0C2E2_9FIRM</name>
<dbReference type="RefSeq" id="WP_243108104.1">
    <property type="nucleotide sequence ID" value="NZ_BAABZQ010000001.1"/>
</dbReference>
<sequence>MNECERLKLLRKELHIKQGDFAKRISTTQGHISDIENGRKGLSDRTIKLISYEFGVNEEWLRNGTGEMFEELDRDEEIVAWSSKITRSDYDKQFIPEFVHMLSKLDEKDWETLEKIAKMLAKKKD</sequence>
<feature type="domain" description="HTH cro/C1-type" evidence="1">
    <location>
        <begin position="7"/>
        <end position="61"/>
    </location>
</feature>
<accession>A0ABQ0C2E2</accession>
<dbReference type="Proteomes" id="UP001600941">
    <property type="component" value="Unassembled WGS sequence"/>
</dbReference>
<evidence type="ECO:0000259" key="1">
    <source>
        <dbReference type="PROSITE" id="PS50943"/>
    </source>
</evidence>
<comment type="caution">
    <text evidence="2">The sequence shown here is derived from an EMBL/GenBank/DDBJ whole genome shotgun (WGS) entry which is preliminary data.</text>
</comment>
<dbReference type="SMART" id="SM00530">
    <property type="entry name" value="HTH_XRE"/>
    <property type="match status" value="1"/>
</dbReference>
<dbReference type="PROSITE" id="PS50943">
    <property type="entry name" value="HTH_CROC1"/>
    <property type="match status" value="1"/>
</dbReference>
<dbReference type="Pfam" id="PF12844">
    <property type="entry name" value="HTH_19"/>
    <property type="match status" value="1"/>
</dbReference>
<protein>
    <recommendedName>
        <fullName evidence="1">HTH cro/C1-type domain-containing protein</fullName>
    </recommendedName>
</protein>
<dbReference type="EMBL" id="BAABZQ010000001">
    <property type="protein sequence ID" value="GAA6502963.1"/>
    <property type="molecule type" value="Genomic_DNA"/>
</dbReference>
<keyword evidence="3" id="KW-1185">Reference proteome</keyword>
<reference evidence="2 3" key="1">
    <citation type="submission" date="2024-04" db="EMBL/GenBank/DDBJ databases">
        <title>Defined microbial consortia suppress multidrug-resistant proinflammatory Enterobacteriaceae via ecological control.</title>
        <authorList>
            <person name="Furuichi M."/>
            <person name="Kawaguchi T."/>
            <person name="Pust M."/>
            <person name="Yasuma K."/>
            <person name="Plichta D."/>
            <person name="Hasegawa N."/>
            <person name="Ohya T."/>
            <person name="Bhattarai S."/>
            <person name="Sasajima S."/>
            <person name="Aoto Y."/>
            <person name="Tuganbaev T."/>
            <person name="Yaginuma M."/>
            <person name="Ueda M."/>
            <person name="Okahashi N."/>
            <person name="Amafuji K."/>
            <person name="Kiridooshi Y."/>
            <person name="Sugita K."/>
            <person name="Strazar M."/>
            <person name="Skelly A."/>
            <person name="Suda W."/>
            <person name="Hattori M."/>
            <person name="Nakamoto N."/>
            <person name="Caballero S."/>
            <person name="Norman J."/>
            <person name="Olle B."/>
            <person name="Tanoue T."/>
            <person name="Arita M."/>
            <person name="Bucci V."/>
            <person name="Atarashi K."/>
            <person name="Xavier R."/>
            <person name="Honda K."/>
        </authorList>
    </citation>
    <scope>NUCLEOTIDE SEQUENCE [LARGE SCALE GENOMIC DNA]</scope>
    <source>
        <strain evidence="3">k34-0107-D12</strain>
    </source>
</reference>
<dbReference type="InterPro" id="IPR010982">
    <property type="entry name" value="Lambda_DNA-bd_dom_sf"/>
</dbReference>
<evidence type="ECO:0000313" key="2">
    <source>
        <dbReference type="EMBL" id="GAA6502963.1"/>
    </source>
</evidence>
<dbReference type="SUPFAM" id="SSF47413">
    <property type="entry name" value="lambda repressor-like DNA-binding domains"/>
    <property type="match status" value="1"/>
</dbReference>
<evidence type="ECO:0000313" key="3">
    <source>
        <dbReference type="Proteomes" id="UP001600941"/>
    </source>
</evidence>
<dbReference type="InterPro" id="IPR001387">
    <property type="entry name" value="Cro/C1-type_HTH"/>
</dbReference>
<proteinExistence type="predicted"/>
<dbReference type="Gene3D" id="1.10.260.40">
    <property type="entry name" value="lambda repressor-like DNA-binding domains"/>
    <property type="match status" value="1"/>
</dbReference>
<organism evidence="2 3">
    <name type="scientific">Blautia parvula</name>
    <dbReference type="NCBI Taxonomy" id="2877527"/>
    <lineage>
        <taxon>Bacteria</taxon>
        <taxon>Bacillati</taxon>
        <taxon>Bacillota</taxon>
        <taxon>Clostridia</taxon>
        <taxon>Lachnospirales</taxon>
        <taxon>Lachnospiraceae</taxon>
        <taxon>Blautia</taxon>
    </lineage>
</organism>
<gene>
    <name evidence="2" type="ORF">K340107D12_57790</name>
</gene>
<dbReference type="CDD" id="cd00093">
    <property type="entry name" value="HTH_XRE"/>
    <property type="match status" value="1"/>
</dbReference>